<comment type="subcellular location">
    <subcellularLocation>
        <location evidence="1">Membrane</location>
        <topology evidence="1">Single-pass type I membrane protein</topology>
    </subcellularLocation>
</comment>
<keyword evidence="5" id="KW-0677">Repeat</keyword>
<dbReference type="GO" id="GO:0016020">
    <property type="term" value="C:membrane"/>
    <property type="evidence" value="ECO:0007669"/>
    <property type="project" value="UniProtKB-SubCell"/>
</dbReference>
<dbReference type="SUPFAM" id="SSF52058">
    <property type="entry name" value="L domain-like"/>
    <property type="match status" value="1"/>
</dbReference>
<dbReference type="OrthoDB" id="1394818at2759"/>
<protein>
    <submittedName>
        <fullName evidence="11">LRR domain containing protein</fullName>
    </submittedName>
</protein>
<dbReference type="EMBL" id="JXTB01000126">
    <property type="protein sequence ID" value="PON60867.1"/>
    <property type="molecule type" value="Genomic_DNA"/>
</dbReference>
<keyword evidence="8" id="KW-0675">Receptor</keyword>
<dbReference type="InterPro" id="IPR013210">
    <property type="entry name" value="LRR_N_plant-typ"/>
</dbReference>
<reference evidence="12" key="1">
    <citation type="submission" date="2016-06" db="EMBL/GenBank/DDBJ databases">
        <title>Parallel loss of symbiosis genes in relatives of nitrogen-fixing non-legume Parasponia.</title>
        <authorList>
            <person name="Van Velzen R."/>
            <person name="Holmer R."/>
            <person name="Bu F."/>
            <person name="Rutten L."/>
            <person name="Van Zeijl A."/>
            <person name="Liu W."/>
            <person name="Santuari L."/>
            <person name="Cao Q."/>
            <person name="Sharma T."/>
            <person name="Shen D."/>
            <person name="Roswanjaya Y."/>
            <person name="Wardhani T."/>
            <person name="Kalhor M.S."/>
            <person name="Jansen J."/>
            <person name="Van den Hoogen J."/>
            <person name="Gungor B."/>
            <person name="Hartog M."/>
            <person name="Hontelez J."/>
            <person name="Verver J."/>
            <person name="Yang W.-C."/>
            <person name="Schijlen E."/>
            <person name="Repin R."/>
            <person name="Schilthuizen M."/>
            <person name="Schranz E."/>
            <person name="Heidstra R."/>
            <person name="Miyata K."/>
            <person name="Fedorova E."/>
            <person name="Kohlen W."/>
            <person name="Bisseling T."/>
            <person name="Smit S."/>
            <person name="Geurts R."/>
        </authorList>
    </citation>
    <scope>NUCLEOTIDE SEQUENCE [LARGE SCALE GENOMIC DNA]</scope>
    <source>
        <strain evidence="12">cv. WU1-14</strain>
    </source>
</reference>
<keyword evidence="3" id="KW-0812">Transmembrane</keyword>
<dbReference type="PANTHER" id="PTHR48061">
    <property type="entry name" value="LEUCINE-RICH REPEAT RECEPTOR PROTEIN KINASE EMS1-LIKE-RELATED"/>
    <property type="match status" value="1"/>
</dbReference>
<evidence type="ECO:0000256" key="8">
    <source>
        <dbReference type="ARBA" id="ARBA00023170"/>
    </source>
</evidence>
<accession>A0A2P5CIJ3</accession>
<evidence type="ECO:0000313" key="11">
    <source>
        <dbReference type="EMBL" id="PON60867.1"/>
    </source>
</evidence>
<evidence type="ECO:0000256" key="3">
    <source>
        <dbReference type="ARBA" id="ARBA00022692"/>
    </source>
</evidence>
<gene>
    <name evidence="11" type="ORF">PanWU01x14_149960</name>
</gene>
<evidence type="ECO:0000256" key="1">
    <source>
        <dbReference type="ARBA" id="ARBA00004479"/>
    </source>
</evidence>
<keyword evidence="9" id="KW-0325">Glycoprotein</keyword>
<keyword evidence="2" id="KW-0433">Leucine-rich repeat</keyword>
<evidence type="ECO:0000259" key="10">
    <source>
        <dbReference type="Pfam" id="PF08263"/>
    </source>
</evidence>
<dbReference type="InterPro" id="IPR032675">
    <property type="entry name" value="LRR_dom_sf"/>
</dbReference>
<dbReference type="Gene3D" id="3.80.10.10">
    <property type="entry name" value="Ribonuclease Inhibitor"/>
    <property type="match status" value="1"/>
</dbReference>
<comment type="caution">
    <text evidence="11">The sequence shown here is derived from an EMBL/GenBank/DDBJ whole genome shotgun (WGS) entry which is preliminary data.</text>
</comment>
<name>A0A2P5CIJ3_PARAD</name>
<dbReference type="PANTHER" id="PTHR48061:SF12">
    <property type="entry name" value="DISEASE RESISTANCE LIKE PROTEIN"/>
    <property type="match status" value="1"/>
</dbReference>
<proteinExistence type="predicted"/>
<organism evidence="11 12">
    <name type="scientific">Parasponia andersonii</name>
    <name type="common">Sponia andersonii</name>
    <dbReference type="NCBI Taxonomy" id="3476"/>
    <lineage>
        <taxon>Eukaryota</taxon>
        <taxon>Viridiplantae</taxon>
        <taxon>Streptophyta</taxon>
        <taxon>Embryophyta</taxon>
        <taxon>Tracheophyta</taxon>
        <taxon>Spermatophyta</taxon>
        <taxon>Magnoliopsida</taxon>
        <taxon>eudicotyledons</taxon>
        <taxon>Gunneridae</taxon>
        <taxon>Pentapetalae</taxon>
        <taxon>rosids</taxon>
        <taxon>fabids</taxon>
        <taxon>Rosales</taxon>
        <taxon>Cannabaceae</taxon>
        <taxon>Parasponia</taxon>
    </lineage>
</organism>
<sequence length="165" mass="18542">MQQPCHEEERSALLQFKHSFTIDASASKFQGAYPKVSSWKAQGKRRNCCEWDGIECDEKTGHVIGVDLSSSCLFGSTNSNSTLFRLVHLQRLNLADNHFNFSRIPTAIGRLSMLTSLNLSASMFSGQSQLKFQVCPSCFPLIYQSTIQMVLERGFWNLNIPISEA</sequence>
<keyword evidence="12" id="KW-1185">Reference proteome</keyword>
<evidence type="ECO:0000256" key="2">
    <source>
        <dbReference type="ARBA" id="ARBA00022614"/>
    </source>
</evidence>
<evidence type="ECO:0000313" key="12">
    <source>
        <dbReference type="Proteomes" id="UP000237105"/>
    </source>
</evidence>
<evidence type="ECO:0000256" key="5">
    <source>
        <dbReference type="ARBA" id="ARBA00022737"/>
    </source>
</evidence>
<dbReference type="Proteomes" id="UP000237105">
    <property type="component" value="Unassembled WGS sequence"/>
</dbReference>
<keyword evidence="4" id="KW-0732">Signal</keyword>
<evidence type="ECO:0000256" key="6">
    <source>
        <dbReference type="ARBA" id="ARBA00022989"/>
    </source>
</evidence>
<dbReference type="InterPro" id="IPR046956">
    <property type="entry name" value="RLP23-like"/>
</dbReference>
<evidence type="ECO:0000256" key="4">
    <source>
        <dbReference type="ARBA" id="ARBA00022729"/>
    </source>
</evidence>
<keyword evidence="7" id="KW-0472">Membrane</keyword>
<evidence type="ECO:0000256" key="7">
    <source>
        <dbReference type="ARBA" id="ARBA00023136"/>
    </source>
</evidence>
<dbReference type="AlphaFoldDB" id="A0A2P5CIJ3"/>
<keyword evidence="6" id="KW-1133">Transmembrane helix</keyword>
<feature type="domain" description="Leucine-rich repeat-containing N-terminal plant-type" evidence="10">
    <location>
        <begin position="7"/>
        <end position="57"/>
    </location>
</feature>
<evidence type="ECO:0000256" key="9">
    <source>
        <dbReference type="ARBA" id="ARBA00023180"/>
    </source>
</evidence>
<dbReference type="STRING" id="3476.A0A2P5CIJ3"/>
<dbReference type="Pfam" id="PF08263">
    <property type="entry name" value="LRRNT_2"/>
    <property type="match status" value="1"/>
</dbReference>